<proteinExistence type="predicted"/>
<feature type="domain" description="Response regulatory" evidence="4">
    <location>
        <begin position="103"/>
        <end position="222"/>
    </location>
</feature>
<feature type="domain" description="Response regulatory" evidence="4">
    <location>
        <begin position="1"/>
        <end position="77"/>
    </location>
</feature>
<keyword evidence="2" id="KW-0902">Two-component regulatory system</keyword>
<dbReference type="SUPFAM" id="SSF52172">
    <property type="entry name" value="CheY-like"/>
    <property type="match status" value="2"/>
</dbReference>
<dbReference type="Pfam" id="PF00072">
    <property type="entry name" value="Response_reg"/>
    <property type="match status" value="2"/>
</dbReference>
<dbReference type="Gene3D" id="3.40.50.2300">
    <property type="match status" value="2"/>
</dbReference>
<dbReference type="PANTHER" id="PTHR45339:SF1">
    <property type="entry name" value="HYBRID SIGNAL TRANSDUCTION HISTIDINE KINASE J"/>
    <property type="match status" value="1"/>
</dbReference>
<organism evidence="5 6">
    <name type="scientific">Candidatus Magnetobacterium bavaricum</name>
    <dbReference type="NCBI Taxonomy" id="29290"/>
    <lineage>
        <taxon>Bacteria</taxon>
        <taxon>Pseudomonadati</taxon>
        <taxon>Nitrospirota</taxon>
        <taxon>Thermodesulfovibrionia</taxon>
        <taxon>Thermodesulfovibrionales</taxon>
        <taxon>Candidatus Magnetobacteriaceae</taxon>
        <taxon>Candidatus Magnetobacterium</taxon>
    </lineage>
</organism>
<gene>
    <name evidence="5" type="ORF">MBAV_003590</name>
</gene>
<evidence type="ECO:0000313" key="5">
    <source>
        <dbReference type="EMBL" id="KJU84221.1"/>
    </source>
</evidence>
<sequence length="232" mass="25896">MIPFQLILLDCRMPVMDGFEVAECIAKDNDTSGPSIMMLTSDCRRGDIKRIKDLNLSGYVIKPLKRAELKEAVNKALGGFMGAKEKPADLGAIPANGMDFPFRILLVEDNEDNRMLIQAYLKKLPYKIDTAENGEIAVEKFTSGKYDIVLMDVEMPVMDGYTATMKIREWENEQGVEATPIVALTAHALKEHEQRSCEVGCNGHVTKPVKKVTLVNTIRKYAKGERIDDDGQ</sequence>
<name>A0A0F3GQN6_9BACT</name>
<dbReference type="GO" id="GO:0000160">
    <property type="term" value="P:phosphorelay signal transduction system"/>
    <property type="evidence" value="ECO:0007669"/>
    <property type="project" value="UniProtKB-KW"/>
</dbReference>
<dbReference type="PROSITE" id="PS50110">
    <property type="entry name" value="RESPONSE_REGULATORY"/>
    <property type="match status" value="2"/>
</dbReference>
<dbReference type="CDD" id="cd17546">
    <property type="entry name" value="REC_hyHK_CKI1_RcsC-like"/>
    <property type="match status" value="1"/>
</dbReference>
<keyword evidence="1 3" id="KW-0597">Phosphoprotein</keyword>
<dbReference type="PANTHER" id="PTHR45339">
    <property type="entry name" value="HYBRID SIGNAL TRANSDUCTION HISTIDINE KINASE J"/>
    <property type="match status" value="1"/>
</dbReference>
<reference evidence="5 6" key="1">
    <citation type="submission" date="2015-02" db="EMBL/GenBank/DDBJ databases">
        <title>Single-cell genomics of uncultivated deep-branching MTB reveals a conserved set of magnetosome genes.</title>
        <authorList>
            <person name="Kolinko S."/>
            <person name="Richter M."/>
            <person name="Glockner F.O."/>
            <person name="Brachmann A."/>
            <person name="Schuler D."/>
        </authorList>
    </citation>
    <scope>NUCLEOTIDE SEQUENCE [LARGE SCALE GENOMIC DNA]</scope>
    <source>
        <strain evidence="5">TM-1</strain>
    </source>
</reference>
<dbReference type="EMBL" id="LACI01001566">
    <property type="protein sequence ID" value="KJU84221.1"/>
    <property type="molecule type" value="Genomic_DNA"/>
</dbReference>
<dbReference type="Proteomes" id="UP000033423">
    <property type="component" value="Unassembled WGS sequence"/>
</dbReference>
<dbReference type="InterPro" id="IPR011006">
    <property type="entry name" value="CheY-like_superfamily"/>
</dbReference>
<comment type="caution">
    <text evidence="5">The sequence shown here is derived from an EMBL/GenBank/DDBJ whole genome shotgun (WGS) entry which is preliminary data.</text>
</comment>
<evidence type="ECO:0000256" key="1">
    <source>
        <dbReference type="ARBA" id="ARBA00022553"/>
    </source>
</evidence>
<dbReference type="SMART" id="SM00448">
    <property type="entry name" value="REC"/>
    <property type="match status" value="1"/>
</dbReference>
<evidence type="ECO:0000256" key="3">
    <source>
        <dbReference type="PROSITE-ProRule" id="PRU00169"/>
    </source>
</evidence>
<evidence type="ECO:0000259" key="4">
    <source>
        <dbReference type="PROSITE" id="PS50110"/>
    </source>
</evidence>
<accession>A0A0F3GQN6</accession>
<keyword evidence="6" id="KW-1185">Reference proteome</keyword>
<evidence type="ECO:0000256" key="2">
    <source>
        <dbReference type="ARBA" id="ARBA00023012"/>
    </source>
</evidence>
<feature type="modified residue" description="4-aspartylphosphate" evidence="3">
    <location>
        <position position="152"/>
    </location>
</feature>
<evidence type="ECO:0000313" key="6">
    <source>
        <dbReference type="Proteomes" id="UP000033423"/>
    </source>
</evidence>
<dbReference type="InterPro" id="IPR001789">
    <property type="entry name" value="Sig_transdc_resp-reg_receiver"/>
</dbReference>
<dbReference type="AlphaFoldDB" id="A0A0F3GQN6"/>
<protein>
    <submittedName>
        <fullName evidence="5">Signal transduction response regulator, receiver region domain protein</fullName>
    </submittedName>
</protein>
<feature type="modified residue" description="4-aspartylphosphate" evidence="3">
    <location>
        <position position="10"/>
    </location>
</feature>